<dbReference type="PANTHER" id="PTHR45649:SF23">
    <property type="entry name" value="TRANSPORTER, PUTATIVE (EUROFUNG)-RELATED"/>
    <property type="match status" value="1"/>
</dbReference>
<keyword evidence="3 7" id="KW-0812">Transmembrane</keyword>
<evidence type="ECO:0000256" key="5">
    <source>
        <dbReference type="ARBA" id="ARBA00023136"/>
    </source>
</evidence>
<keyword evidence="2" id="KW-0813">Transport</keyword>
<protein>
    <recommendedName>
        <fullName evidence="10">Amino acid permease/ SLC12A domain-containing protein</fullName>
    </recommendedName>
</protein>
<evidence type="ECO:0008006" key="10">
    <source>
        <dbReference type="Google" id="ProtNLM"/>
    </source>
</evidence>
<accession>S8AXI8</accession>
<proteinExistence type="predicted"/>
<dbReference type="InterPro" id="IPR002293">
    <property type="entry name" value="AA/rel_permease1"/>
</dbReference>
<sequence length="548" mass="59352">MQADASRRLSKVSASRVEAGTSNGNADRTLEDLGYKPELQRNRSIWQVTFMCFILSSVPYGLSTTLYYPLIAGGPANVIWGWVLVSFLILCVAISLAEITSVYPTAGGVYYQTFVLSPLWCRRVASWICGWSYVAGNITITLAVNFGTALLFIGCLNVFEKSPGVGITDDFGAWQTFLIFLAITLLTHAISAFGNKWLTMLETFAIFWTLAGLITIVVCLLAIAKEGRRDASWVFGNFEPQAGWPAGWSFFIGLLQAAYATSATGMIISLCEEVREPAVMVPKAMVGTIVINFLAGLLFLIPLCFVMPELSLIINSAQPTPVIFKSAIGNAAGAFCLTIPLLVLGLICGVGCVTATSRCTWAFARDGGIPGSGWWKTVDKKFDIPLNAMALGMVVEIALGLIYFGSTAAYNAFSGVGVIFLTMSYACPIAVSLLFRRREDVQNGKFNFGIIGLIANVFALGWSLLAIPLFCMPTTKEVTKETMNYASVVFFGFVIIAAVWYAVWGLKNYRGPPTDAVHHDDSSITPSSRETSEVARKSHDIAGKPKSP</sequence>
<feature type="transmembrane region" description="Helical" evidence="7">
    <location>
        <begin position="124"/>
        <end position="153"/>
    </location>
</feature>
<feature type="transmembrane region" description="Helical" evidence="7">
    <location>
        <begin position="289"/>
        <end position="308"/>
    </location>
</feature>
<gene>
    <name evidence="8" type="ORF">PDE_06022</name>
</gene>
<feature type="region of interest" description="Disordered" evidence="6">
    <location>
        <begin position="516"/>
        <end position="548"/>
    </location>
</feature>
<evidence type="ECO:0000256" key="6">
    <source>
        <dbReference type="SAM" id="MobiDB-lite"/>
    </source>
</evidence>
<evidence type="ECO:0000313" key="8">
    <source>
        <dbReference type="EMBL" id="EPS31068.1"/>
    </source>
</evidence>
<dbReference type="Gene3D" id="1.20.1740.10">
    <property type="entry name" value="Amino acid/polyamine transporter I"/>
    <property type="match status" value="1"/>
</dbReference>
<keyword evidence="5 7" id="KW-0472">Membrane</keyword>
<feature type="region of interest" description="Disordered" evidence="6">
    <location>
        <begin position="1"/>
        <end position="25"/>
    </location>
</feature>
<evidence type="ECO:0000313" key="9">
    <source>
        <dbReference type="Proteomes" id="UP000019376"/>
    </source>
</evidence>
<keyword evidence="9" id="KW-1185">Reference proteome</keyword>
<feature type="transmembrane region" description="Helical" evidence="7">
    <location>
        <begin position="205"/>
        <end position="224"/>
    </location>
</feature>
<reference evidence="8 9" key="1">
    <citation type="journal article" date="2013" name="PLoS ONE">
        <title>Genomic and secretomic analyses reveal unique features of the lignocellulolytic enzyme system of Penicillium decumbens.</title>
        <authorList>
            <person name="Liu G."/>
            <person name="Zhang L."/>
            <person name="Wei X."/>
            <person name="Zou G."/>
            <person name="Qin Y."/>
            <person name="Ma L."/>
            <person name="Li J."/>
            <person name="Zheng H."/>
            <person name="Wang S."/>
            <person name="Wang C."/>
            <person name="Xun L."/>
            <person name="Zhao G.-P."/>
            <person name="Zhou Z."/>
            <person name="Qu Y."/>
        </authorList>
    </citation>
    <scope>NUCLEOTIDE SEQUENCE [LARGE SCALE GENOMIC DNA]</scope>
    <source>
        <strain evidence="9">114-2 / CGMCC 5302</strain>
    </source>
</reference>
<dbReference type="GO" id="GO:0022857">
    <property type="term" value="F:transmembrane transporter activity"/>
    <property type="evidence" value="ECO:0007669"/>
    <property type="project" value="InterPro"/>
</dbReference>
<feature type="transmembrane region" description="Helical" evidence="7">
    <location>
        <begin position="482"/>
        <end position="503"/>
    </location>
</feature>
<dbReference type="GO" id="GO:0016020">
    <property type="term" value="C:membrane"/>
    <property type="evidence" value="ECO:0007669"/>
    <property type="project" value="UniProtKB-SubCell"/>
</dbReference>
<evidence type="ECO:0000256" key="7">
    <source>
        <dbReference type="SAM" id="Phobius"/>
    </source>
</evidence>
<feature type="compositionally biased region" description="Basic and acidic residues" evidence="6">
    <location>
        <begin position="530"/>
        <end position="548"/>
    </location>
</feature>
<dbReference type="OrthoDB" id="3900342at2759"/>
<dbReference type="AlphaFoldDB" id="S8AXI8"/>
<feature type="transmembrane region" description="Helical" evidence="7">
    <location>
        <begin position="45"/>
        <end position="67"/>
    </location>
</feature>
<feature type="transmembrane region" description="Helical" evidence="7">
    <location>
        <begin position="447"/>
        <end position="470"/>
    </location>
</feature>
<dbReference type="PROSITE" id="PS00218">
    <property type="entry name" value="AMINO_ACID_PERMEASE_1"/>
    <property type="match status" value="1"/>
</dbReference>
<feature type="transmembrane region" description="Helical" evidence="7">
    <location>
        <begin position="412"/>
        <end position="435"/>
    </location>
</feature>
<dbReference type="Proteomes" id="UP000019376">
    <property type="component" value="Unassembled WGS sequence"/>
</dbReference>
<feature type="transmembrane region" description="Helical" evidence="7">
    <location>
        <begin position="79"/>
        <end position="103"/>
    </location>
</feature>
<evidence type="ECO:0000256" key="3">
    <source>
        <dbReference type="ARBA" id="ARBA00022692"/>
    </source>
</evidence>
<evidence type="ECO:0000256" key="2">
    <source>
        <dbReference type="ARBA" id="ARBA00022448"/>
    </source>
</evidence>
<dbReference type="PIRSF" id="PIRSF006060">
    <property type="entry name" value="AA_transporter"/>
    <property type="match status" value="1"/>
</dbReference>
<dbReference type="eggNOG" id="KOG1289">
    <property type="taxonomic scope" value="Eukaryota"/>
</dbReference>
<feature type="transmembrane region" description="Helical" evidence="7">
    <location>
        <begin position="328"/>
        <end position="355"/>
    </location>
</feature>
<organism evidence="8 9">
    <name type="scientific">Penicillium oxalicum (strain 114-2 / CGMCC 5302)</name>
    <name type="common">Penicillium decumbens</name>
    <dbReference type="NCBI Taxonomy" id="933388"/>
    <lineage>
        <taxon>Eukaryota</taxon>
        <taxon>Fungi</taxon>
        <taxon>Dikarya</taxon>
        <taxon>Ascomycota</taxon>
        <taxon>Pezizomycotina</taxon>
        <taxon>Eurotiomycetes</taxon>
        <taxon>Eurotiomycetidae</taxon>
        <taxon>Eurotiales</taxon>
        <taxon>Aspergillaceae</taxon>
        <taxon>Penicillium</taxon>
    </lineage>
</organism>
<dbReference type="EMBL" id="KB644412">
    <property type="protein sequence ID" value="EPS31068.1"/>
    <property type="molecule type" value="Genomic_DNA"/>
</dbReference>
<dbReference type="GO" id="GO:0006865">
    <property type="term" value="P:amino acid transport"/>
    <property type="evidence" value="ECO:0007669"/>
    <property type="project" value="InterPro"/>
</dbReference>
<evidence type="ECO:0000256" key="1">
    <source>
        <dbReference type="ARBA" id="ARBA00004141"/>
    </source>
</evidence>
<dbReference type="STRING" id="933388.S8AXI8"/>
<feature type="transmembrane region" description="Helical" evidence="7">
    <location>
        <begin position="386"/>
        <end position="406"/>
    </location>
</feature>
<dbReference type="Pfam" id="PF13520">
    <property type="entry name" value="AA_permease_2"/>
    <property type="match status" value="1"/>
</dbReference>
<feature type="transmembrane region" description="Helical" evidence="7">
    <location>
        <begin position="173"/>
        <end position="193"/>
    </location>
</feature>
<dbReference type="HOGENOM" id="CLU_004495_5_0_1"/>
<evidence type="ECO:0000256" key="4">
    <source>
        <dbReference type="ARBA" id="ARBA00022989"/>
    </source>
</evidence>
<keyword evidence="4 7" id="KW-1133">Transmembrane helix</keyword>
<comment type="subcellular location">
    <subcellularLocation>
        <location evidence="1">Membrane</location>
        <topology evidence="1">Multi-pass membrane protein</topology>
    </subcellularLocation>
</comment>
<dbReference type="PhylomeDB" id="S8AXI8"/>
<dbReference type="InterPro" id="IPR004840">
    <property type="entry name" value="Amino_acid_permease_CS"/>
</dbReference>
<dbReference type="PANTHER" id="PTHR45649">
    <property type="entry name" value="AMINO-ACID PERMEASE BAT1"/>
    <property type="match status" value="1"/>
</dbReference>
<feature type="transmembrane region" description="Helical" evidence="7">
    <location>
        <begin position="244"/>
        <end position="268"/>
    </location>
</feature>
<name>S8AXI8_PENO1</name>